<evidence type="ECO:0000256" key="1">
    <source>
        <dbReference type="SAM" id="MobiDB-lite"/>
    </source>
</evidence>
<dbReference type="AlphaFoldDB" id="R9P2W3"/>
<evidence type="ECO:0000313" key="2">
    <source>
        <dbReference type="EMBL" id="GAC95639.1"/>
    </source>
</evidence>
<dbReference type="EMBL" id="DF238795">
    <property type="protein sequence ID" value="GAC95639.1"/>
    <property type="molecule type" value="Genomic_DNA"/>
</dbReference>
<dbReference type="HOGENOM" id="CLU_918683_0_0_1"/>
<sequence length="303" mass="33839">MQSAEAEKERKGLVEGERARLMQKKSTPNAQSRVKEGTIHHPAPGRRLCRRDDATDDGSTLEPRIQSRCVDVCCCAEVKACVKPSEQVFAHRTLEHRDCIELRPVCITLHSIVERVFRGMRDGERQPPNIEEQFDEAVGRRSDAVSRSSVIVACCHSTLKPVSTTFRVIFASVLNRTAGVYLLNIISLELHTTVRRRPLLYLLRSIDSTVRNWQAAAVLAVNCKASLLLDGKPWGDLGRDVCLLASTSHRFRRSSETLRIDDTLDISIHPQRTVNLTEPISSLALCLGVTIVNLISSSSFLFN</sequence>
<dbReference type="RefSeq" id="XP_012189226.1">
    <property type="nucleotide sequence ID" value="XM_012333836.1"/>
</dbReference>
<keyword evidence="3" id="KW-1185">Reference proteome</keyword>
<feature type="compositionally biased region" description="Basic and acidic residues" evidence="1">
    <location>
        <begin position="1"/>
        <end position="20"/>
    </location>
</feature>
<gene>
    <name evidence="2" type="ORF">PHSY_003215</name>
</gene>
<reference evidence="3" key="1">
    <citation type="journal article" date="2013" name="Genome Announc.">
        <title>Draft genome sequence of the basidiomycetous yeast-like fungus Pseudozyma hubeiensis SY62, which produces an abundant amount of the biosurfactant mannosylerythritol lipids.</title>
        <authorList>
            <person name="Konishi M."/>
            <person name="Hatada Y."/>
            <person name="Horiuchi J."/>
        </authorList>
    </citation>
    <scope>NUCLEOTIDE SEQUENCE [LARGE SCALE GENOMIC DNA]</scope>
    <source>
        <strain evidence="3">SY62</strain>
    </source>
</reference>
<name>R9P2W3_PSEHS</name>
<evidence type="ECO:0000313" key="3">
    <source>
        <dbReference type="Proteomes" id="UP000014071"/>
    </source>
</evidence>
<proteinExistence type="predicted"/>
<feature type="region of interest" description="Disordered" evidence="1">
    <location>
        <begin position="1"/>
        <end position="61"/>
    </location>
</feature>
<dbReference type="Proteomes" id="UP000014071">
    <property type="component" value="Unassembled WGS sequence"/>
</dbReference>
<protein>
    <submittedName>
        <fullName evidence="2">Chitinase</fullName>
    </submittedName>
</protein>
<organism evidence="2 3">
    <name type="scientific">Pseudozyma hubeiensis (strain SY62)</name>
    <name type="common">Yeast</name>
    <dbReference type="NCBI Taxonomy" id="1305764"/>
    <lineage>
        <taxon>Eukaryota</taxon>
        <taxon>Fungi</taxon>
        <taxon>Dikarya</taxon>
        <taxon>Basidiomycota</taxon>
        <taxon>Ustilaginomycotina</taxon>
        <taxon>Ustilaginomycetes</taxon>
        <taxon>Ustilaginales</taxon>
        <taxon>Ustilaginaceae</taxon>
        <taxon>Pseudozyma</taxon>
    </lineage>
</organism>
<dbReference type="GeneID" id="24108505"/>
<accession>R9P2W3</accession>